<gene>
    <name evidence="5" type="ORF">APE01nite_23020</name>
</gene>
<dbReference type="InterPro" id="IPR044929">
    <property type="entry name" value="DNA/RNA_non-sp_Endonuclease_sf"/>
</dbReference>
<evidence type="ECO:0000313" key="5">
    <source>
        <dbReference type="EMBL" id="GEB86505.1"/>
    </source>
</evidence>
<dbReference type="SMART" id="SM00892">
    <property type="entry name" value="Endonuclease_NS"/>
    <property type="match status" value="1"/>
</dbReference>
<dbReference type="InterPro" id="IPR001604">
    <property type="entry name" value="Endo_G_ENPP1-like_dom"/>
</dbReference>
<sequence>MCNHGYAVLVSGVTHTPLWAAEHLSRESVQEAGRLHRAGSFYEDARWPEGSHLSDFVHSGYTRGHLAPSADQPDPKAQFETFALSNIVPQTASLNQGQWARIERTVRRLARKEGELYVVTGPAFHAAPIPTIGKSGVFVPSSTWKAVYSPRRGRAGVYVCKNVKGPPRCNVVTVATLIRNTGVNPFPALPDTVQHTFWRLPSPRRLDDGN</sequence>
<dbReference type="SUPFAM" id="SSF54060">
    <property type="entry name" value="His-Me finger endonucleases"/>
    <property type="match status" value="1"/>
</dbReference>
<feature type="domain" description="DNA/RNA non-specific endonuclease/pyrophosphatase/phosphodiesterase" evidence="4">
    <location>
        <begin position="2"/>
        <end position="192"/>
    </location>
</feature>
<dbReference type="EMBL" id="BJMV01000016">
    <property type="protein sequence ID" value="GEB86505.1"/>
    <property type="molecule type" value="Genomic_DNA"/>
</dbReference>
<evidence type="ECO:0000259" key="4">
    <source>
        <dbReference type="SMART" id="SM00892"/>
    </source>
</evidence>
<dbReference type="GO" id="GO:0004519">
    <property type="term" value="F:endonuclease activity"/>
    <property type="evidence" value="ECO:0007669"/>
    <property type="project" value="TreeGrafter"/>
</dbReference>
<dbReference type="PANTHER" id="PTHR13966">
    <property type="entry name" value="ENDONUCLEASE RELATED"/>
    <property type="match status" value="1"/>
</dbReference>
<evidence type="ECO:0008006" key="7">
    <source>
        <dbReference type="Google" id="ProtNLM"/>
    </source>
</evidence>
<keyword evidence="2" id="KW-0479">Metal-binding</keyword>
<dbReference type="Gene3D" id="3.40.570.10">
    <property type="entry name" value="Extracellular Endonuclease, subunit A"/>
    <property type="match status" value="1"/>
</dbReference>
<feature type="domain" description="ENPP1-3/EXOG-like endonuclease/phosphodiesterase" evidence="3">
    <location>
        <begin position="3"/>
        <end position="192"/>
    </location>
</feature>
<evidence type="ECO:0000259" key="3">
    <source>
        <dbReference type="SMART" id="SM00477"/>
    </source>
</evidence>
<accession>A0A4Y3U0K3</accession>
<dbReference type="PANTHER" id="PTHR13966:SF5">
    <property type="entry name" value="ENDONUCLEASE G, MITOCHONDRIAL"/>
    <property type="match status" value="1"/>
</dbReference>
<keyword evidence="6" id="KW-1185">Reference proteome</keyword>
<comment type="caution">
    <text evidence="5">The sequence shown here is derived from an EMBL/GenBank/DDBJ whole genome shotgun (WGS) entry which is preliminary data.</text>
</comment>
<feature type="active site" description="Proton acceptor" evidence="1">
    <location>
        <position position="65"/>
    </location>
</feature>
<dbReference type="InterPro" id="IPR040255">
    <property type="entry name" value="Non-specific_endonuclease"/>
</dbReference>
<dbReference type="InterPro" id="IPR044925">
    <property type="entry name" value="His-Me_finger_sf"/>
</dbReference>
<proteinExistence type="predicted"/>
<dbReference type="Proteomes" id="UP000317730">
    <property type="component" value="Unassembled WGS sequence"/>
</dbReference>
<dbReference type="GO" id="GO:0003676">
    <property type="term" value="F:nucleic acid binding"/>
    <property type="evidence" value="ECO:0007669"/>
    <property type="project" value="InterPro"/>
</dbReference>
<feature type="binding site" evidence="2">
    <location>
        <position position="95"/>
    </location>
    <ligand>
        <name>Mg(2+)</name>
        <dbReference type="ChEBI" id="CHEBI:18420"/>
        <note>catalytic</note>
    </ligand>
</feature>
<reference evidence="5 6" key="1">
    <citation type="submission" date="2019-06" db="EMBL/GenBank/DDBJ databases">
        <title>Whole genome shotgun sequence of Acetobacter peroxydans NBRC 13755.</title>
        <authorList>
            <person name="Hosoyama A."/>
            <person name="Uohara A."/>
            <person name="Ohji S."/>
            <person name="Ichikawa N."/>
        </authorList>
    </citation>
    <scope>NUCLEOTIDE SEQUENCE [LARGE SCALE GENOMIC DNA]</scope>
    <source>
        <strain evidence="5 6">NBRC 13755</strain>
    </source>
</reference>
<dbReference type="InterPro" id="IPR020821">
    <property type="entry name" value="ENPP1-3/EXOG-like_nuc-like"/>
</dbReference>
<organism evidence="5 6">
    <name type="scientific">Acetobacter peroxydans</name>
    <dbReference type="NCBI Taxonomy" id="104098"/>
    <lineage>
        <taxon>Bacteria</taxon>
        <taxon>Pseudomonadati</taxon>
        <taxon>Pseudomonadota</taxon>
        <taxon>Alphaproteobacteria</taxon>
        <taxon>Acetobacterales</taxon>
        <taxon>Acetobacteraceae</taxon>
        <taxon>Acetobacter</taxon>
    </lineage>
</organism>
<dbReference type="Pfam" id="PF01223">
    <property type="entry name" value="Endonuclease_NS"/>
    <property type="match status" value="1"/>
</dbReference>
<dbReference type="GO" id="GO:0016787">
    <property type="term" value="F:hydrolase activity"/>
    <property type="evidence" value="ECO:0007669"/>
    <property type="project" value="InterPro"/>
</dbReference>
<evidence type="ECO:0000256" key="1">
    <source>
        <dbReference type="PIRSR" id="PIRSR640255-1"/>
    </source>
</evidence>
<protein>
    <recommendedName>
        <fullName evidence="7">Endonuclease</fullName>
    </recommendedName>
</protein>
<name>A0A4Y3U0K3_9PROT</name>
<evidence type="ECO:0000256" key="2">
    <source>
        <dbReference type="PIRSR" id="PIRSR640255-2"/>
    </source>
</evidence>
<dbReference type="GO" id="GO:0046872">
    <property type="term" value="F:metal ion binding"/>
    <property type="evidence" value="ECO:0007669"/>
    <property type="project" value="UniProtKB-KW"/>
</dbReference>
<dbReference type="AlphaFoldDB" id="A0A4Y3U0K3"/>
<evidence type="ECO:0000313" key="6">
    <source>
        <dbReference type="Proteomes" id="UP000317730"/>
    </source>
</evidence>
<dbReference type="SMART" id="SM00477">
    <property type="entry name" value="NUC"/>
    <property type="match status" value="1"/>
</dbReference>